<dbReference type="GO" id="GO:0003677">
    <property type="term" value="F:DNA binding"/>
    <property type="evidence" value="ECO:0007669"/>
    <property type="project" value="UniProtKB-KW"/>
</dbReference>
<dbReference type="Pfam" id="PF00072">
    <property type="entry name" value="Response_reg"/>
    <property type="match status" value="1"/>
</dbReference>
<dbReference type="PROSITE" id="PS50043">
    <property type="entry name" value="HTH_LUXR_2"/>
    <property type="match status" value="1"/>
</dbReference>
<organism evidence="8 9">
    <name type="scientific">Microlunatus soli</name>
    <dbReference type="NCBI Taxonomy" id="630515"/>
    <lineage>
        <taxon>Bacteria</taxon>
        <taxon>Bacillati</taxon>
        <taxon>Actinomycetota</taxon>
        <taxon>Actinomycetes</taxon>
        <taxon>Propionibacteriales</taxon>
        <taxon>Propionibacteriaceae</taxon>
        <taxon>Microlunatus</taxon>
    </lineage>
</organism>
<keyword evidence="3 8" id="KW-0238">DNA-binding</keyword>
<dbReference type="InterPro" id="IPR011006">
    <property type="entry name" value="CheY-like_superfamily"/>
</dbReference>
<sequence length="221" mass="23972">MRVVVAEDLYLLRDGIVRLLESYGHQIVAATATGQETLTALIDTRPDVAVVDVRMPPTNTDEGLRAALDARRRIPGLPVLILSQHVEQLYARELLTDQTGGVGYLLKESVFDGDQFNDALQRVAAGGTALDPAVVAKLLARPTAASGLQRLTDRERSVLALMAEGLSNAAIANRLFLSESAISKYTTTTFDKLDISADDNANRRVLAVLAYLDQDSARRAR</sequence>
<feature type="modified residue" description="4-aspartylphosphate" evidence="5">
    <location>
        <position position="52"/>
    </location>
</feature>
<dbReference type="GO" id="GO:0000160">
    <property type="term" value="P:phosphorelay signal transduction system"/>
    <property type="evidence" value="ECO:0007669"/>
    <property type="project" value="InterPro"/>
</dbReference>
<gene>
    <name evidence="8" type="ORF">SAMN04489812_2309</name>
</gene>
<evidence type="ECO:0000256" key="4">
    <source>
        <dbReference type="ARBA" id="ARBA00023163"/>
    </source>
</evidence>
<keyword evidence="2" id="KW-0805">Transcription regulation</keyword>
<feature type="domain" description="Response regulatory" evidence="7">
    <location>
        <begin position="2"/>
        <end position="122"/>
    </location>
</feature>
<dbReference type="Proteomes" id="UP000199103">
    <property type="component" value="Chromosome I"/>
</dbReference>
<dbReference type="STRING" id="630515.SAMN04489812_2309"/>
<proteinExistence type="predicted"/>
<accession>A0A1H1T9X6</accession>
<dbReference type="SMART" id="SM00421">
    <property type="entry name" value="HTH_LUXR"/>
    <property type="match status" value="1"/>
</dbReference>
<dbReference type="PANTHER" id="PTHR43214:SF24">
    <property type="entry name" value="TRANSCRIPTIONAL REGULATORY PROTEIN NARL-RELATED"/>
    <property type="match status" value="1"/>
</dbReference>
<reference evidence="8 9" key="1">
    <citation type="submission" date="2016-10" db="EMBL/GenBank/DDBJ databases">
        <authorList>
            <person name="de Groot N.N."/>
        </authorList>
    </citation>
    <scope>NUCLEOTIDE SEQUENCE [LARGE SCALE GENOMIC DNA]</scope>
    <source>
        <strain evidence="8 9">DSM 21800</strain>
    </source>
</reference>
<evidence type="ECO:0000256" key="2">
    <source>
        <dbReference type="ARBA" id="ARBA00023015"/>
    </source>
</evidence>
<feature type="domain" description="HTH luxR-type" evidence="6">
    <location>
        <begin position="144"/>
        <end position="215"/>
    </location>
</feature>
<dbReference type="InterPro" id="IPR001789">
    <property type="entry name" value="Sig_transdc_resp-reg_receiver"/>
</dbReference>
<dbReference type="SUPFAM" id="SSF52172">
    <property type="entry name" value="CheY-like"/>
    <property type="match status" value="1"/>
</dbReference>
<keyword evidence="4" id="KW-0804">Transcription</keyword>
<evidence type="ECO:0000256" key="5">
    <source>
        <dbReference type="PROSITE-ProRule" id="PRU00169"/>
    </source>
</evidence>
<dbReference type="PRINTS" id="PR00038">
    <property type="entry name" value="HTHLUXR"/>
</dbReference>
<dbReference type="InterPro" id="IPR016032">
    <property type="entry name" value="Sig_transdc_resp-reg_C-effctor"/>
</dbReference>
<dbReference type="RefSeq" id="WP_091524660.1">
    <property type="nucleotide sequence ID" value="NZ_LT629772.1"/>
</dbReference>
<dbReference type="OrthoDB" id="4135368at2"/>
<evidence type="ECO:0000259" key="6">
    <source>
        <dbReference type="PROSITE" id="PS50043"/>
    </source>
</evidence>
<dbReference type="SUPFAM" id="SSF46894">
    <property type="entry name" value="C-terminal effector domain of the bipartite response regulators"/>
    <property type="match status" value="1"/>
</dbReference>
<dbReference type="InterPro" id="IPR039420">
    <property type="entry name" value="WalR-like"/>
</dbReference>
<name>A0A1H1T9X6_9ACTN</name>
<dbReference type="PROSITE" id="PS50110">
    <property type="entry name" value="RESPONSE_REGULATORY"/>
    <property type="match status" value="1"/>
</dbReference>
<evidence type="ECO:0000313" key="8">
    <source>
        <dbReference type="EMBL" id="SDS56901.1"/>
    </source>
</evidence>
<dbReference type="Gene3D" id="3.40.50.2300">
    <property type="match status" value="1"/>
</dbReference>
<protein>
    <submittedName>
        <fullName evidence="8">DNA-binding response regulator, NarL/FixJ family, contains REC and HTH domains</fullName>
    </submittedName>
</protein>
<keyword evidence="9" id="KW-1185">Reference proteome</keyword>
<dbReference type="EMBL" id="LT629772">
    <property type="protein sequence ID" value="SDS56901.1"/>
    <property type="molecule type" value="Genomic_DNA"/>
</dbReference>
<dbReference type="CDD" id="cd06170">
    <property type="entry name" value="LuxR_C_like"/>
    <property type="match status" value="1"/>
</dbReference>
<evidence type="ECO:0000313" key="9">
    <source>
        <dbReference type="Proteomes" id="UP000199103"/>
    </source>
</evidence>
<evidence type="ECO:0000256" key="1">
    <source>
        <dbReference type="ARBA" id="ARBA00022553"/>
    </source>
</evidence>
<dbReference type="AlphaFoldDB" id="A0A1H1T9X6"/>
<dbReference type="Pfam" id="PF00196">
    <property type="entry name" value="GerE"/>
    <property type="match status" value="1"/>
</dbReference>
<keyword evidence="1 5" id="KW-0597">Phosphoprotein</keyword>
<dbReference type="InterPro" id="IPR058245">
    <property type="entry name" value="NreC/VraR/RcsB-like_REC"/>
</dbReference>
<dbReference type="SMART" id="SM00448">
    <property type="entry name" value="REC"/>
    <property type="match status" value="1"/>
</dbReference>
<evidence type="ECO:0000259" key="7">
    <source>
        <dbReference type="PROSITE" id="PS50110"/>
    </source>
</evidence>
<dbReference type="CDD" id="cd17535">
    <property type="entry name" value="REC_NarL-like"/>
    <property type="match status" value="1"/>
</dbReference>
<dbReference type="PANTHER" id="PTHR43214">
    <property type="entry name" value="TWO-COMPONENT RESPONSE REGULATOR"/>
    <property type="match status" value="1"/>
</dbReference>
<dbReference type="GO" id="GO:0006355">
    <property type="term" value="P:regulation of DNA-templated transcription"/>
    <property type="evidence" value="ECO:0007669"/>
    <property type="project" value="InterPro"/>
</dbReference>
<evidence type="ECO:0000256" key="3">
    <source>
        <dbReference type="ARBA" id="ARBA00023125"/>
    </source>
</evidence>
<dbReference type="InterPro" id="IPR000792">
    <property type="entry name" value="Tscrpt_reg_LuxR_C"/>
</dbReference>